<reference evidence="1" key="1">
    <citation type="journal article" date="2020" name="J Insects Food Feed">
        <title>The yellow mealworm (Tenebrio molitor) genome: a resource for the emerging insects as food and feed industry.</title>
        <authorList>
            <person name="Eriksson T."/>
            <person name="Andere A."/>
            <person name="Kelstrup H."/>
            <person name="Emery V."/>
            <person name="Picard C."/>
        </authorList>
    </citation>
    <scope>NUCLEOTIDE SEQUENCE</scope>
    <source>
        <strain evidence="1">Stoneville</strain>
        <tissue evidence="1">Whole head</tissue>
    </source>
</reference>
<sequence>MCRMPSLIVRMNYSTCEKHVLADGTTLIIHRVRDRCRRDSAGSNLDYHIIEFLDPPKRFTAIIVPPPPLRSPGGNNNAICCNVDANRAVTSCFLMDGDFGAVTRKELAVAAAAAASTAALMSRTIWTLSSDQKVHLFRPSLSFLVEVRPRLENERGQRHFLSESIRTGILCLRPPTSRPAISSHVSILDGAQKSSEEFFNSARLNGDFAERFGMVVRRRTLPTQQPSVVRPRFASTGTRRATLVYLNCSFLRELHRIDVINRDWRGKTVTIAGAGSEEAAQFWGTKRRRALAAQGDTDYPPEVPSDSFTFPKYPVPNEDVEVSRVEKAGVGILWPLLALLLRRGPSSSRSKNVTGWKLNRTRQVLLCADISCYQQVIRSRYAASYFTLY</sequence>
<protein>
    <submittedName>
        <fullName evidence="1">Uncharacterized protein</fullName>
    </submittedName>
</protein>
<evidence type="ECO:0000313" key="1">
    <source>
        <dbReference type="EMBL" id="KAH0818128.1"/>
    </source>
</evidence>
<evidence type="ECO:0000313" key="2">
    <source>
        <dbReference type="Proteomes" id="UP000719412"/>
    </source>
</evidence>
<gene>
    <name evidence="1" type="ORF">GEV33_004663</name>
</gene>
<dbReference type="EMBL" id="JABDTM020018334">
    <property type="protein sequence ID" value="KAH0818128.1"/>
    <property type="molecule type" value="Genomic_DNA"/>
</dbReference>
<proteinExistence type="predicted"/>
<dbReference type="AlphaFoldDB" id="A0A8J6HPU5"/>
<comment type="caution">
    <text evidence="1">The sequence shown here is derived from an EMBL/GenBank/DDBJ whole genome shotgun (WGS) entry which is preliminary data.</text>
</comment>
<organism evidence="1 2">
    <name type="scientific">Tenebrio molitor</name>
    <name type="common">Yellow mealworm beetle</name>
    <dbReference type="NCBI Taxonomy" id="7067"/>
    <lineage>
        <taxon>Eukaryota</taxon>
        <taxon>Metazoa</taxon>
        <taxon>Ecdysozoa</taxon>
        <taxon>Arthropoda</taxon>
        <taxon>Hexapoda</taxon>
        <taxon>Insecta</taxon>
        <taxon>Pterygota</taxon>
        <taxon>Neoptera</taxon>
        <taxon>Endopterygota</taxon>
        <taxon>Coleoptera</taxon>
        <taxon>Polyphaga</taxon>
        <taxon>Cucujiformia</taxon>
        <taxon>Tenebrionidae</taxon>
        <taxon>Tenebrio</taxon>
    </lineage>
</organism>
<reference evidence="1" key="2">
    <citation type="submission" date="2021-08" db="EMBL/GenBank/DDBJ databases">
        <authorList>
            <person name="Eriksson T."/>
        </authorList>
    </citation>
    <scope>NUCLEOTIDE SEQUENCE</scope>
    <source>
        <strain evidence="1">Stoneville</strain>
        <tissue evidence="1">Whole head</tissue>
    </source>
</reference>
<dbReference type="Proteomes" id="UP000719412">
    <property type="component" value="Unassembled WGS sequence"/>
</dbReference>
<name>A0A8J6HPU5_TENMO</name>
<accession>A0A8J6HPU5</accession>
<keyword evidence="2" id="KW-1185">Reference proteome</keyword>